<sequence>MTRKGRDTAAMPNTAWLRLFGLGAIIVLGIGFGFRQFAATSPQFPPVSDFMVEGYRIQVSLHPSPATALKPATFTVTLRDTAGRPVSGATGAATISMPQMLCGASPFTLTETEAGIYIGEGIPLMPGSSAADVTITAGDKSLRVRFPFAAVR</sequence>
<dbReference type="AlphaFoldDB" id="A0A163ZPN5"/>
<reference evidence="3" key="1">
    <citation type="submission" date="2016-01" db="EMBL/GenBank/DDBJ databases">
        <title>Draft genome of Chromobacterium sp. F49.</title>
        <authorList>
            <person name="Hong K.W."/>
        </authorList>
    </citation>
    <scope>NUCLEOTIDE SEQUENCE [LARGE SCALE GENOMIC DNA]</scope>
    <source>
        <strain evidence="3">M63</strain>
    </source>
</reference>
<evidence type="ECO:0000313" key="3">
    <source>
        <dbReference type="Proteomes" id="UP000076563"/>
    </source>
</evidence>
<keyword evidence="1" id="KW-1133">Transmembrane helix</keyword>
<gene>
    <name evidence="2" type="ORF">AV654_09095</name>
</gene>
<dbReference type="eggNOG" id="ENOG502ZP16">
    <property type="taxonomic scope" value="Bacteria"/>
</dbReference>
<dbReference type="Proteomes" id="UP000076563">
    <property type="component" value="Unassembled WGS sequence"/>
</dbReference>
<dbReference type="Gene3D" id="2.60.40.10">
    <property type="entry name" value="Immunoglobulins"/>
    <property type="match status" value="1"/>
</dbReference>
<dbReference type="SUPFAM" id="SSF49373">
    <property type="entry name" value="Invasin/intimin cell-adhesion fragments"/>
    <property type="match status" value="1"/>
</dbReference>
<keyword evidence="3" id="KW-1185">Reference proteome</keyword>
<dbReference type="InterPro" id="IPR008964">
    <property type="entry name" value="Invasin/intimin_cell_adhesion"/>
</dbReference>
<protein>
    <submittedName>
        <fullName evidence="2">Uncharacterized protein</fullName>
    </submittedName>
</protein>
<dbReference type="InterPro" id="IPR013783">
    <property type="entry name" value="Ig-like_fold"/>
</dbReference>
<dbReference type="EMBL" id="LQRA01000038">
    <property type="protein sequence ID" value="KZE82198.1"/>
    <property type="molecule type" value="Genomic_DNA"/>
</dbReference>
<organism evidence="2 3">
    <name type="scientific">Paenibacillus elgii</name>
    <dbReference type="NCBI Taxonomy" id="189691"/>
    <lineage>
        <taxon>Bacteria</taxon>
        <taxon>Bacillati</taxon>
        <taxon>Bacillota</taxon>
        <taxon>Bacilli</taxon>
        <taxon>Bacillales</taxon>
        <taxon>Paenibacillaceae</taxon>
        <taxon>Paenibacillus</taxon>
    </lineage>
</organism>
<keyword evidence="1" id="KW-0812">Transmembrane</keyword>
<accession>A0A163ZPN5</accession>
<comment type="caution">
    <text evidence="2">The sequence shown here is derived from an EMBL/GenBank/DDBJ whole genome shotgun (WGS) entry which is preliminary data.</text>
</comment>
<keyword evidence="1" id="KW-0472">Membrane</keyword>
<feature type="transmembrane region" description="Helical" evidence="1">
    <location>
        <begin position="15"/>
        <end position="34"/>
    </location>
</feature>
<proteinExistence type="predicted"/>
<dbReference type="OrthoDB" id="2086707at2"/>
<evidence type="ECO:0000313" key="2">
    <source>
        <dbReference type="EMBL" id="KZE82198.1"/>
    </source>
</evidence>
<name>A0A163ZPN5_9BACL</name>
<evidence type="ECO:0000256" key="1">
    <source>
        <dbReference type="SAM" id="Phobius"/>
    </source>
</evidence>